<proteinExistence type="predicted"/>
<keyword evidence="2" id="KW-1185">Reference proteome</keyword>
<evidence type="ECO:0000313" key="2">
    <source>
        <dbReference type="Proteomes" id="UP000324222"/>
    </source>
</evidence>
<evidence type="ECO:0000313" key="1">
    <source>
        <dbReference type="EMBL" id="MPC77584.1"/>
    </source>
</evidence>
<sequence length="83" mass="9131">MQDASVLIQPSQAHAVAVHLVKDVIIHLRFLCFLCSMMRSAPMAVEFPPIGQLRNSLARSLKLCLALGLKSSWAKECISKPIT</sequence>
<gene>
    <name evidence="1" type="ORF">E2C01_072041</name>
</gene>
<dbReference type="AlphaFoldDB" id="A0A5B7IA21"/>
<organism evidence="1 2">
    <name type="scientific">Portunus trituberculatus</name>
    <name type="common">Swimming crab</name>
    <name type="synonym">Neptunus trituberculatus</name>
    <dbReference type="NCBI Taxonomy" id="210409"/>
    <lineage>
        <taxon>Eukaryota</taxon>
        <taxon>Metazoa</taxon>
        <taxon>Ecdysozoa</taxon>
        <taxon>Arthropoda</taxon>
        <taxon>Crustacea</taxon>
        <taxon>Multicrustacea</taxon>
        <taxon>Malacostraca</taxon>
        <taxon>Eumalacostraca</taxon>
        <taxon>Eucarida</taxon>
        <taxon>Decapoda</taxon>
        <taxon>Pleocyemata</taxon>
        <taxon>Brachyura</taxon>
        <taxon>Eubrachyura</taxon>
        <taxon>Portunoidea</taxon>
        <taxon>Portunidae</taxon>
        <taxon>Portuninae</taxon>
        <taxon>Portunus</taxon>
    </lineage>
</organism>
<dbReference type="EMBL" id="VSRR010046208">
    <property type="protein sequence ID" value="MPC77584.1"/>
    <property type="molecule type" value="Genomic_DNA"/>
</dbReference>
<accession>A0A5B7IA21</accession>
<protein>
    <submittedName>
        <fullName evidence="1">Uncharacterized protein</fullName>
    </submittedName>
</protein>
<comment type="caution">
    <text evidence="1">The sequence shown here is derived from an EMBL/GenBank/DDBJ whole genome shotgun (WGS) entry which is preliminary data.</text>
</comment>
<name>A0A5B7IA21_PORTR</name>
<reference evidence="1 2" key="1">
    <citation type="submission" date="2019-05" db="EMBL/GenBank/DDBJ databases">
        <title>Another draft genome of Portunus trituberculatus and its Hox gene families provides insights of decapod evolution.</title>
        <authorList>
            <person name="Jeong J.-H."/>
            <person name="Song I."/>
            <person name="Kim S."/>
            <person name="Choi T."/>
            <person name="Kim D."/>
            <person name="Ryu S."/>
            <person name="Kim W."/>
        </authorList>
    </citation>
    <scope>NUCLEOTIDE SEQUENCE [LARGE SCALE GENOMIC DNA]</scope>
    <source>
        <tissue evidence="1">Muscle</tissue>
    </source>
</reference>
<dbReference type="Proteomes" id="UP000324222">
    <property type="component" value="Unassembled WGS sequence"/>
</dbReference>